<dbReference type="Proteomes" id="UP000799538">
    <property type="component" value="Unassembled WGS sequence"/>
</dbReference>
<accession>A0A6A6GEA4</accession>
<evidence type="ECO:0000313" key="2">
    <source>
        <dbReference type="EMBL" id="KAF2224021.1"/>
    </source>
</evidence>
<feature type="compositionally biased region" description="Acidic residues" evidence="1">
    <location>
        <begin position="219"/>
        <end position="231"/>
    </location>
</feature>
<evidence type="ECO:0000313" key="3">
    <source>
        <dbReference type="Proteomes" id="UP000799538"/>
    </source>
</evidence>
<dbReference type="OrthoDB" id="10523276at2759"/>
<feature type="compositionally biased region" description="Acidic residues" evidence="1">
    <location>
        <begin position="240"/>
        <end position="251"/>
    </location>
</feature>
<keyword evidence="3" id="KW-1185">Reference proteome</keyword>
<feature type="compositionally biased region" description="Low complexity" evidence="1">
    <location>
        <begin position="1"/>
        <end position="13"/>
    </location>
</feature>
<feature type="compositionally biased region" description="Low complexity" evidence="1">
    <location>
        <begin position="199"/>
        <end position="211"/>
    </location>
</feature>
<feature type="compositionally biased region" description="Polar residues" evidence="1">
    <location>
        <begin position="20"/>
        <end position="34"/>
    </location>
</feature>
<organism evidence="2 3">
    <name type="scientific">Elsinoe ampelina</name>
    <dbReference type="NCBI Taxonomy" id="302913"/>
    <lineage>
        <taxon>Eukaryota</taxon>
        <taxon>Fungi</taxon>
        <taxon>Dikarya</taxon>
        <taxon>Ascomycota</taxon>
        <taxon>Pezizomycotina</taxon>
        <taxon>Dothideomycetes</taxon>
        <taxon>Dothideomycetidae</taxon>
        <taxon>Myriangiales</taxon>
        <taxon>Elsinoaceae</taxon>
        <taxon>Elsinoe</taxon>
    </lineage>
</organism>
<feature type="compositionally biased region" description="Pro residues" evidence="1">
    <location>
        <begin position="150"/>
        <end position="160"/>
    </location>
</feature>
<protein>
    <submittedName>
        <fullName evidence="2">Uncharacterized protein</fullName>
    </submittedName>
</protein>
<feature type="region of interest" description="Disordered" evidence="1">
    <location>
        <begin position="1"/>
        <end position="90"/>
    </location>
</feature>
<feature type="region of interest" description="Disordered" evidence="1">
    <location>
        <begin position="104"/>
        <end position="252"/>
    </location>
</feature>
<sequence>MPASPASPANSASGGMGGENQYQGQSPTAAQQTPRRPLRPEAPAFSLLRPEAPVFTPAMPPSANPSSANRGTIPGLPLGIRPHPLRSNPPLRRVLLVGVPALVPRRPVRHMGPRSTNSDRSAVDSVMSATGDRPITAPLAGLGQRNAPDLLPPPTYPPPARFDHREQDPRPPITPPLTNGRASHGSSTEPVPRRRLHNTPAGTPGRATGPGNVNGTSESDAEVEEDEDPEAPEVSYFFPEADETDSDDIDVDWSTSSRSVLSAERYYQRLEAERLDAHRRLARERQAYLVRWQRALLESYHEWVIDE</sequence>
<feature type="compositionally biased region" description="Polar residues" evidence="1">
    <location>
        <begin position="176"/>
        <end position="189"/>
    </location>
</feature>
<gene>
    <name evidence="2" type="ORF">BDZ85DRAFT_96188</name>
</gene>
<name>A0A6A6GEA4_9PEZI</name>
<dbReference type="AlphaFoldDB" id="A0A6A6GEA4"/>
<evidence type="ECO:0000256" key="1">
    <source>
        <dbReference type="SAM" id="MobiDB-lite"/>
    </source>
</evidence>
<reference evidence="3" key="1">
    <citation type="journal article" date="2020" name="Stud. Mycol.">
        <title>101 Dothideomycetes genomes: A test case for predicting lifestyles and emergence of pathogens.</title>
        <authorList>
            <person name="Haridas S."/>
            <person name="Albert R."/>
            <person name="Binder M."/>
            <person name="Bloem J."/>
            <person name="LaButti K."/>
            <person name="Salamov A."/>
            <person name="Andreopoulos B."/>
            <person name="Baker S."/>
            <person name="Barry K."/>
            <person name="Bills G."/>
            <person name="Bluhm B."/>
            <person name="Cannon C."/>
            <person name="Castanera R."/>
            <person name="Culley D."/>
            <person name="Daum C."/>
            <person name="Ezra D."/>
            <person name="Gonzalez J."/>
            <person name="Henrissat B."/>
            <person name="Kuo A."/>
            <person name="Liang C."/>
            <person name="Lipzen A."/>
            <person name="Lutzoni F."/>
            <person name="Magnuson J."/>
            <person name="Mondo S."/>
            <person name="Nolan M."/>
            <person name="Ohm R."/>
            <person name="Pangilinan J."/>
            <person name="Park H.-J."/>
            <person name="Ramirez L."/>
            <person name="Alfaro M."/>
            <person name="Sun H."/>
            <person name="Tritt A."/>
            <person name="Yoshinaga Y."/>
            <person name="Zwiers L.-H."/>
            <person name="Turgeon B."/>
            <person name="Goodwin S."/>
            <person name="Spatafora J."/>
            <person name="Crous P."/>
            <person name="Grigoriev I."/>
        </authorList>
    </citation>
    <scope>NUCLEOTIDE SEQUENCE [LARGE SCALE GENOMIC DNA]</scope>
    <source>
        <strain evidence="3">CECT 20119</strain>
    </source>
</reference>
<dbReference type="EMBL" id="ML992505">
    <property type="protein sequence ID" value="KAF2224021.1"/>
    <property type="molecule type" value="Genomic_DNA"/>
</dbReference>
<proteinExistence type="predicted"/>